<evidence type="ECO:0008006" key="8">
    <source>
        <dbReference type="Google" id="ProtNLM"/>
    </source>
</evidence>
<comment type="subcellular location">
    <subcellularLocation>
        <location evidence="1">Cell membrane</location>
        <topology evidence="1">Multi-pass membrane protein</topology>
    </subcellularLocation>
</comment>
<accession>A0A830GA90</accession>
<protein>
    <recommendedName>
        <fullName evidence="8">4-hydroxybenzoate polyprenyltransferase</fullName>
    </recommendedName>
</protein>
<evidence type="ECO:0000256" key="4">
    <source>
        <dbReference type="ARBA" id="ARBA00023136"/>
    </source>
</evidence>
<comment type="caution">
    <text evidence="6">The sequence shown here is derived from an EMBL/GenBank/DDBJ whole genome shotgun (WGS) entry which is preliminary data.</text>
</comment>
<dbReference type="GO" id="GO:0005886">
    <property type="term" value="C:plasma membrane"/>
    <property type="evidence" value="ECO:0007669"/>
    <property type="project" value="UniProtKB-SubCell"/>
</dbReference>
<evidence type="ECO:0000313" key="6">
    <source>
        <dbReference type="EMBL" id="GGN13603.1"/>
    </source>
</evidence>
<feature type="transmembrane region" description="Helical" evidence="5">
    <location>
        <begin position="64"/>
        <end position="83"/>
    </location>
</feature>
<evidence type="ECO:0000256" key="2">
    <source>
        <dbReference type="ARBA" id="ARBA00022692"/>
    </source>
</evidence>
<feature type="transmembrane region" description="Helical" evidence="5">
    <location>
        <begin position="104"/>
        <end position="123"/>
    </location>
</feature>
<dbReference type="EMBL" id="BMOQ01000003">
    <property type="protein sequence ID" value="GGN13603.1"/>
    <property type="molecule type" value="Genomic_DNA"/>
</dbReference>
<dbReference type="Gene3D" id="1.20.120.1780">
    <property type="entry name" value="UbiA prenyltransferase"/>
    <property type="match status" value="1"/>
</dbReference>
<evidence type="ECO:0000256" key="1">
    <source>
        <dbReference type="ARBA" id="ARBA00004651"/>
    </source>
</evidence>
<reference evidence="6 7" key="1">
    <citation type="journal article" date="2019" name="Int. J. Syst. Evol. Microbiol.">
        <title>The Global Catalogue of Microorganisms (GCM) 10K type strain sequencing project: providing services to taxonomists for standard genome sequencing and annotation.</title>
        <authorList>
            <consortium name="The Broad Institute Genomics Platform"/>
            <consortium name="The Broad Institute Genome Sequencing Center for Infectious Disease"/>
            <person name="Wu L."/>
            <person name="Ma J."/>
        </authorList>
    </citation>
    <scope>NUCLEOTIDE SEQUENCE [LARGE SCALE GENOMIC DNA]</scope>
    <source>
        <strain evidence="6 7">JCM 16331</strain>
    </source>
</reference>
<proteinExistence type="predicted"/>
<dbReference type="AlphaFoldDB" id="A0A830GA90"/>
<name>A0A830GA90_9EURY</name>
<keyword evidence="2 5" id="KW-0812">Transmembrane</keyword>
<organism evidence="6 7">
    <name type="scientific">Halarchaeum nitratireducens</name>
    <dbReference type="NCBI Taxonomy" id="489913"/>
    <lineage>
        <taxon>Archaea</taxon>
        <taxon>Methanobacteriati</taxon>
        <taxon>Methanobacteriota</taxon>
        <taxon>Stenosarchaea group</taxon>
        <taxon>Halobacteria</taxon>
        <taxon>Halobacteriales</taxon>
        <taxon>Halobacteriaceae</taxon>
    </lineage>
</organism>
<evidence type="ECO:0000256" key="3">
    <source>
        <dbReference type="ARBA" id="ARBA00022989"/>
    </source>
</evidence>
<feature type="transmembrane region" description="Helical" evidence="5">
    <location>
        <begin position="129"/>
        <end position="148"/>
    </location>
</feature>
<dbReference type="Proteomes" id="UP000608850">
    <property type="component" value="Unassembled WGS sequence"/>
</dbReference>
<dbReference type="OrthoDB" id="270015at2157"/>
<gene>
    <name evidence="6" type="ORF">GCM10009021_12120</name>
</gene>
<sequence>MSSQTDSPSLAWDGTRSVYSTLAALFAYGVRAKNALVYSSAYLVFIAGVEVATTMIALSLPLSPAPLVIALLTFAVYVGDRIADAEADAATSPERAAFVTRYRRLFSIGTAAAYGLAVALSILGGPTALAIALIPGAFWILYASDWLPSLGRYFSRLKEILVVNSAVVALAWAVCVVCLPLAYADRAFTPTAAVIFGYFFLDTFVNTEIPNLRDREGDAANGVSTLPVVFGVRRTRHVLYALDLCLVAGIALAFYAGVLDAAMTVGILVGLAYALCLAWFVGRTERYGRLAIAGEAKHLLVVAVVVVLGAVGF</sequence>
<dbReference type="RefSeq" id="WP_188877738.1">
    <property type="nucleotide sequence ID" value="NZ_BMOQ01000003.1"/>
</dbReference>
<keyword evidence="4 5" id="KW-0472">Membrane</keyword>
<evidence type="ECO:0000256" key="5">
    <source>
        <dbReference type="SAM" id="Phobius"/>
    </source>
</evidence>
<feature type="transmembrane region" description="Helical" evidence="5">
    <location>
        <begin position="188"/>
        <end position="205"/>
    </location>
</feature>
<feature type="transmembrane region" description="Helical" evidence="5">
    <location>
        <begin position="160"/>
        <end position="182"/>
    </location>
</feature>
<feature type="transmembrane region" description="Helical" evidence="5">
    <location>
        <begin position="35"/>
        <end position="58"/>
    </location>
</feature>
<feature type="transmembrane region" description="Helical" evidence="5">
    <location>
        <begin position="238"/>
        <end position="256"/>
    </location>
</feature>
<dbReference type="InterPro" id="IPR000537">
    <property type="entry name" value="UbiA_prenyltransferase"/>
</dbReference>
<keyword evidence="7" id="KW-1185">Reference proteome</keyword>
<dbReference type="CDD" id="cd13967">
    <property type="entry name" value="PT_UbiA_5"/>
    <property type="match status" value="1"/>
</dbReference>
<dbReference type="GO" id="GO:0016765">
    <property type="term" value="F:transferase activity, transferring alkyl or aryl (other than methyl) groups"/>
    <property type="evidence" value="ECO:0007669"/>
    <property type="project" value="InterPro"/>
</dbReference>
<keyword evidence="3 5" id="KW-1133">Transmembrane helix</keyword>
<feature type="transmembrane region" description="Helical" evidence="5">
    <location>
        <begin position="294"/>
        <end position="312"/>
    </location>
</feature>
<feature type="transmembrane region" description="Helical" evidence="5">
    <location>
        <begin position="262"/>
        <end position="282"/>
    </location>
</feature>
<evidence type="ECO:0000313" key="7">
    <source>
        <dbReference type="Proteomes" id="UP000608850"/>
    </source>
</evidence>
<dbReference type="Pfam" id="PF01040">
    <property type="entry name" value="UbiA"/>
    <property type="match status" value="1"/>
</dbReference>